<protein>
    <submittedName>
        <fullName evidence="6">HTH araC/xylS-type domain-containing protein</fullName>
    </submittedName>
</protein>
<feature type="transmembrane region" description="Helical" evidence="4">
    <location>
        <begin position="35"/>
        <end position="52"/>
    </location>
</feature>
<dbReference type="InterPro" id="IPR018062">
    <property type="entry name" value="HTH_AraC-typ_CS"/>
</dbReference>
<proteinExistence type="predicted"/>
<keyword evidence="4" id="KW-1133">Transmembrane helix</keyword>
<keyword evidence="1" id="KW-0805">Transcription regulation</keyword>
<dbReference type="PANTHER" id="PTHR43280">
    <property type="entry name" value="ARAC-FAMILY TRANSCRIPTIONAL REGULATOR"/>
    <property type="match status" value="1"/>
</dbReference>
<dbReference type="SUPFAM" id="SSF46689">
    <property type="entry name" value="Homeodomain-like"/>
    <property type="match status" value="1"/>
</dbReference>
<dbReference type="InterPro" id="IPR018060">
    <property type="entry name" value="HTH_AraC"/>
</dbReference>
<dbReference type="PANTHER" id="PTHR43280:SF2">
    <property type="entry name" value="HTH-TYPE TRANSCRIPTIONAL REGULATOR EXSA"/>
    <property type="match status" value="1"/>
</dbReference>
<dbReference type="EMBL" id="CAXIXY010000007">
    <property type="protein sequence ID" value="CAL2093597.1"/>
    <property type="molecule type" value="Genomic_DNA"/>
</dbReference>
<dbReference type="Proteomes" id="UP001497416">
    <property type="component" value="Unassembled WGS sequence"/>
</dbReference>
<keyword evidence="3" id="KW-0804">Transcription</keyword>
<feature type="transmembrane region" description="Helical" evidence="4">
    <location>
        <begin position="102"/>
        <end position="124"/>
    </location>
</feature>
<keyword evidence="4" id="KW-0472">Membrane</keyword>
<feature type="transmembrane region" description="Helical" evidence="4">
    <location>
        <begin position="6"/>
        <end position="28"/>
    </location>
</feature>
<feature type="transmembrane region" description="Helical" evidence="4">
    <location>
        <begin position="144"/>
        <end position="161"/>
    </location>
</feature>
<dbReference type="Gene3D" id="1.10.10.60">
    <property type="entry name" value="Homeodomain-like"/>
    <property type="match status" value="2"/>
</dbReference>
<feature type="domain" description="HTH araC/xylS-type" evidence="5">
    <location>
        <begin position="280"/>
        <end position="381"/>
    </location>
</feature>
<dbReference type="PROSITE" id="PS01124">
    <property type="entry name" value="HTH_ARAC_FAMILY_2"/>
    <property type="match status" value="1"/>
</dbReference>
<evidence type="ECO:0000259" key="5">
    <source>
        <dbReference type="PROSITE" id="PS01124"/>
    </source>
</evidence>
<keyword evidence="7" id="KW-1185">Reference proteome</keyword>
<gene>
    <name evidence="6" type="ORF">T190607A01A_50236</name>
</gene>
<feature type="transmembrane region" description="Helical" evidence="4">
    <location>
        <begin position="216"/>
        <end position="235"/>
    </location>
</feature>
<feature type="transmembrane region" description="Helical" evidence="4">
    <location>
        <begin position="72"/>
        <end position="90"/>
    </location>
</feature>
<keyword evidence="4" id="KW-0812">Transmembrane</keyword>
<evidence type="ECO:0000256" key="3">
    <source>
        <dbReference type="ARBA" id="ARBA00023163"/>
    </source>
</evidence>
<feature type="transmembrane region" description="Helical" evidence="4">
    <location>
        <begin position="182"/>
        <end position="204"/>
    </location>
</feature>
<organism evidence="6 7">
    <name type="scientific">Tenacibaculum platacis</name>
    <dbReference type="NCBI Taxonomy" id="3137852"/>
    <lineage>
        <taxon>Bacteria</taxon>
        <taxon>Pseudomonadati</taxon>
        <taxon>Bacteroidota</taxon>
        <taxon>Flavobacteriia</taxon>
        <taxon>Flavobacteriales</taxon>
        <taxon>Flavobacteriaceae</taxon>
        <taxon>Tenacibaculum</taxon>
    </lineage>
</organism>
<accession>A0ABP1ER70</accession>
<sequence length="385" mass="45175">MSTADFFNMFLLISAIHGFALCFIMFFSKYGKNKSLLFLNLMILTISLNNLQSWALERNLFQHKFMLDYIQIPWHFLSAPFFYAFLINYLDIYEKSRKLLKYFITIFIVLCVAQISFVLSYSLGGGTKDELNYVYERYTSIEELISFVGSISVFVYSYYILKGKKKLFTRILTYDNLKWIYNFFRLTLLVYVLWIFALVIKFSLNFTGFIYSYYPLRISTTVIIFILGYQGLRYLRILKERKNIRADIDTASEELISESDQEVKSVTEDNKYETQFLEIDKFIKSEKIYLQPKYTLQNLSGDLNIGSSTLSATINKNAKKSFVDYINEMRVKQAKKFLLDHKYEGYTIASIGLESGFNSKSAFYDVFKKHTGMTPLAFKNNNSEK</sequence>
<evidence type="ECO:0000313" key="7">
    <source>
        <dbReference type="Proteomes" id="UP001497416"/>
    </source>
</evidence>
<dbReference type="InterPro" id="IPR009057">
    <property type="entry name" value="Homeodomain-like_sf"/>
</dbReference>
<dbReference type="PROSITE" id="PS00041">
    <property type="entry name" value="HTH_ARAC_FAMILY_1"/>
    <property type="match status" value="1"/>
</dbReference>
<keyword evidence="2" id="KW-0238">DNA-binding</keyword>
<dbReference type="Pfam" id="PF12833">
    <property type="entry name" value="HTH_18"/>
    <property type="match status" value="1"/>
</dbReference>
<name>A0ABP1ER70_9FLAO</name>
<evidence type="ECO:0000256" key="4">
    <source>
        <dbReference type="SAM" id="Phobius"/>
    </source>
</evidence>
<evidence type="ECO:0000256" key="2">
    <source>
        <dbReference type="ARBA" id="ARBA00023125"/>
    </source>
</evidence>
<dbReference type="SMART" id="SM00342">
    <property type="entry name" value="HTH_ARAC"/>
    <property type="match status" value="1"/>
</dbReference>
<evidence type="ECO:0000256" key="1">
    <source>
        <dbReference type="ARBA" id="ARBA00023015"/>
    </source>
</evidence>
<evidence type="ECO:0000313" key="6">
    <source>
        <dbReference type="EMBL" id="CAL2093597.1"/>
    </source>
</evidence>
<reference evidence="6 7" key="1">
    <citation type="submission" date="2024-05" db="EMBL/GenBank/DDBJ databases">
        <authorList>
            <person name="Duchaud E."/>
        </authorList>
    </citation>
    <scope>NUCLEOTIDE SEQUENCE [LARGE SCALE GENOMIC DNA]</scope>
    <source>
        <strain evidence="6">Ena-SAMPLE-TAB-13-05-2024-13:56:06:370-140302</strain>
    </source>
</reference>
<comment type="caution">
    <text evidence="6">The sequence shown here is derived from an EMBL/GenBank/DDBJ whole genome shotgun (WGS) entry which is preliminary data.</text>
</comment>